<name>L9ZAU8_NATA2</name>
<dbReference type="RefSeq" id="WP_007110744.1">
    <property type="nucleotide sequence ID" value="NZ_AOIK01000043.1"/>
</dbReference>
<protein>
    <submittedName>
        <fullName evidence="1">Uncharacterized protein</fullName>
    </submittedName>
</protein>
<organism evidence="1 2">
    <name type="scientific">Natrinema altunense (strain JCM 12890 / CGMCC 1.3731 / AJ2)</name>
    <dbReference type="NCBI Taxonomy" id="1227494"/>
    <lineage>
        <taxon>Archaea</taxon>
        <taxon>Methanobacteriati</taxon>
        <taxon>Methanobacteriota</taxon>
        <taxon>Stenosarchaea group</taxon>
        <taxon>Halobacteria</taxon>
        <taxon>Halobacteriales</taxon>
        <taxon>Natrialbaceae</taxon>
        <taxon>Natrinema</taxon>
    </lineage>
</organism>
<dbReference type="AlphaFoldDB" id="L9ZAU8"/>
<dbReference type="EMBL" id="AOIK01000043">
    <property type="protein sequence ID" value="ELY83600.1"/>
    <property type="molecule type" value="Genomic_DNA"/>
</dbReference>
<evidence type="ECO:0000313" key="2">
    <source>
        <dbReference type="Proteomes" id="UP000011511"/>
    </source>
</evidence>
<evidence type="ECO:0000313" key="1">
    <source>
        <dbReference type="EMBL" id="ELY83600.1"/>
    </source>
</evidence>
<sequence>MQKIVVDQAEDYGHTVRDSTDPYFSIETGGDLRYDLLYTRPEEGVKAVAEYDVDVGEVVDFQKIDEIVEDSM</sequence>
<comment type="caution">
    <text evidence="1">The sequence shown here is derived from an EMBL/GenBank/DDBJ whole genome shotgun (WGS) entry which is preliminary data.</text>
</comment>
<reference evidence="1 2" key="1">
    <citation type="journal article" date="2014" name="PLoS Genet.">
        <title>Phylogenetically driven sequencing of extremely halophilic archaea reveals strategies for static and dynamic osmo-response.</title>
        <authorList>
            <person name="Becker E.A."/>
            <person name="Seitzer P.M."/>
            <person name="Tritt A."/>
            <person name="Larsen D."/>
            <person name="Krusor M."/>
            <person name="Yao A.I."/>
            <person name="Wu D."/>
            <person name="Madern D."/>
            <person name="Eisen J.A."/>
            <person name="Darling A.E."/>
            <person name="Facciotti M.T."/>
        </authorList>
    </citation>
    <scope>NUCLEOTIDE SEQUENCE [LARGE SCALE GENOMIC DNA]</scope>
    <source>
        <strain evidence="1 2">JCM 12890</strain>
    </source>
</reference>
<accession>L9ZAU8</accession>
<dbReference type="Proteomes" id="UP000011511">
    <property type="component" value="Unassembled WGS sequence"/>
</dbReference>
<keyword evidence="2" id="KW-1185">Reference proteome</keyword>
<proteinExistence type="predicted"/>
<gene>
    <name evidence="1" type="ORF">C485_17647</name>
</gene>